<keyword evidence="2" id="KW-1185">Reference proteome</keyword>
<comment type="caution">
    <text evidence="1">The sequence shown here is derived from an EMBL/GenBank/DDBJ whole genome shotgun (WGS) entry which is preliminary data.</text>
</comment>
<reference evidence="1" key="1">
    <citation type="submission" date="2018-05" db="EMBL/GenBank/DDBJ databases">
        <title>Draft genome of Mucuna pruriens seed.</title>
        <authorList>
            <person name="Nnadi N.E."/>
            <person name="Vos R."/>
            <person name="Hasami M.H."/>
            <person name="Devisetty U.K."/>
            <person name="Aguiy J.C."/>
        </authorList>
    </citation>
    <scope>NUCLEOTIDE SEQUENCE [LARGE SCALE GENOMIC DNA]</scope>
    <source>
        <strain evidence="1">JCA_2017</strain>
    </source>
</reference>
<evidence type="ECO:0000313" key="2">
    <source>
        <dbReference type="Proteomes" id="UP000257109"/>
    </source>
</evidence>
<dbReference type="EMBL" id="QJKJ01005395">
    <property type="protein sequence ID" value="RDX90482.1"/>
    <property type="molecule type" value="Genomic_DNA"/>
</dbReference>
<gene>
    <name evidence="1" type="ORF">CR513_27651</name>
</gene>
<dbReference type="Proteomes" id="UP000257109">
    <property type="component" value="Unassembled WGS sequence"/>
</dbReference>
<protein>
    <submittedName>
        <fullName evidence="1">Uncharacterized protein</fullName>
    </submittedName>
</protein>
<feature type="non-terminal residue" evidence="1">
    <location>
        <position position="1"/>
    </location>
</feature>
<dbReference type="AlphaFoldDB" id="A0A371GIV1"/>
<accession>A0A371GIV1</accession>
<proteinExistence type="predicted"/>
<organism evidence="1 2">
    <name type="scientific">Mucuna pruriens</name>
    <name type="common">Velvet bean</name>
    <name type="synonym">Dolichos pruriens</name>
    <dbReference type="NCBI Taxonomy" id="157652"/>
    <lineage>
        <taxon>Eukaryota</taxon>
        <taxon>Viridiplantae</taxon>
        <taxon>Streptophyta</taxon>
        <taxon>Embryophyta</taxon>
        <taxon>Tracheophyta</taxon>
        <taxon>Spermatophyta</taxon>
        <taxon>Magnoliopsida</taxon>
        <taxon>eudicotyledons</taxon>
        <taxon>Gunneridae</taxon>
        <taxon>Pentapetalae</taxon>
        <taxon>rosids</taxon>
        <taxon>fabids</taxon>
        <taxon>Fabales</taxon>
        <taxon>Fabaceae</taxon>
        <taxon>Papilionoideae</taxon>
        <taxon>50 kb inversion clade</taxon>
        <taxon>NPAAA clade</taxon>
        <taxon>indigoferoid/millettioid clade</taxon>
        <taxon>Phaseoleae</taxon>
        <taxon>Mucuna</taxon>
    </lineage>
</organism>
<name>A0A371GIV1_MUCPR</name>
<evidence type="ECO:0000313" key="1">
    <source>
        <dbReference type="EMBL" id="RDX90482.1"/>
    </source>
</evidence>
<sequence>MDEGEGELDQENTPLRKKGFWRSVPLTKIGTLKPYLKDQTVSFLDTRLGDQFVLMISENNKFYFLPHGRALDCHSGPLINLPKHHDEFISRFEASLQRENLPLFSRVYCKTERARANRVQNQQNLFVPILIHTRVEIHNTRTPPAA</sequence>
<dbReference type="OrthoDB" id="1862401at2759"/>